<dbReference type="InterPro" id="IPR005618">
    <property type="entry name" value="OMPW"/>
</dbReference>
<dbReference type="GO" id="GO:0055085">
    <property type="term" value="P:transmembrane transport"/>
    <property type="evidence" value="ECO:0007669"/>
    <property type="project" value="TreeGrafter"/>
</dbReference>
<dbReference type="AlphaFoldDB" id="A0A377W2I9"/>
<evidence type="ECO:0000313" key="10">
    <source>
        <dbReference type="EMBL" id="STT49126.1"/>
    </source>
</evidence>
<organism evidence="10 11">
    <name type="scientific">Klebsiella pneumoniae</name>
    <dbReference type="NCBI Taxonomy" id="573"/>
    <lineage>
        <taxon>Bacteria</taxon>
        <taxon>Pseudomonadati</taxon>
        <taxon>Pseudomonadota</taxon>
        <taxon>Gammaproteobacteria</taxon>
        <taxon>Enterobacterales</taxon>
        <taxon>Enterobacteriaceae</taxon>
        <taxon>Klebsiella/Raoultella group</taxon>
        <taxon>Klebsiella</taxon>
        <taxon>Klebsiella pneumoniae complex</taxon>
    </lineage>
</organism>
<dbReference type="GO" id="GO:0009279">
    <property type="term" value="C:cell outer membrane"/>
    <property type="evidence" value="ECO:0007669"/>
    <property type="project" value="UniProtKB-SubCell"/>
</dbReference>
<dbReference type="Gene3D" id="2.40.160.20">
    <property type="match status" value="1"/>
</dbReference>
<protein>
    <recommendedName>
        <fullName evidence="8">Outer membrane protein W</fullName>
    </recommendedName>
</protein>
<name>A0A377W2I9_KLEPN</name>
<evidence type="ECO:0000256" key="6">
    <source>
        <dbReference type="ARBA" id="ARBA00023136"/>
    </source>
</evidence>
<dbReference type="SUPFAM" id="SSF56925">
    <property type="entry name" value="OMPA-like"/>
    <property type="match status" value="1"/>
</dbReference>
<dbReference type="Pfam" id="PF03922">
    <property type="entry name" value="OmpW"/>
    <property type="match status" value="1"/>
</dbReference>
<dbReference type="EMBL" id="UGLB01000003">
    <property type="protein sequence ID" value="STT49126.1"/>
    <property type="molecule type" value="Genomic_DNA"/>
</dbReference>
<evidence type="ECO:0000256" key="4">
    <source>
        <dbReference type="ARBA" id="ARBA00022692"/>
    </source>
</evidence>
<evidence type="ECO:0000256" key="9">
    <source>
        <dbReference type="SAM" id="SignalP"/>
    </source>
</evidence>
<evidence type="ECO:0000256" key="3">
    <source>
        <dbReference type="ARBA" id="ARBA00022452"/>
    </source>
</evidence>
<keyword evidence="3" id="KW-1134">Transmembrane beta strand</keyword>
<evidence type="ECO:0000313" key="11">
    <source>
        <dbReference type="Proteomes" id="UP000255099"/>
    </source>
</evidence>
<dbReference type="PANTHER" id="PTHR36920:SF1">
    <property type="entry name" value="OUTER MEMBRANE PROTEIN W"/>
    <property type="match status" value="1"/>
</dbReference>
<keyword evidence="7" id="KW-0998">Cell outer membrane</keyword>
<gene>
    <name evidence="10" type="primary">ompW</name>
    <name evidence="10" type="ORF">NCTC9637_04078</name>
</gene>
<feature type="signal peptide" evidence="9">
    <location>
        <begin position="1"/>
        <end position="21"/>
    </location>
</feature>
<keyword evidence="6" id="KW-0472">Membrane</keyword>
<dbReference type="InterPro" id="IPR011250">
    <property type="entry name" value="OMP/PagP_B-barrel"/>
</dbReference>
<evidence type="ECO:0000256" key="2">
    <source>
        <dbReference type="ARBA" id="ARBA00009330"/>
    </source>
</evidence>
<evidence type="ECO:0000256" key="5">
    <source>
        <dbReference type="ARBA" id="ARBA00022729"/>
    </source>
</evidence>
<keyword evidence="5 9" id="KW-0732">Signal</keyword>
<comment type="subcellular location">
    <subcellularLocation>
        <location evidence="1">Cell outer membrane</location>
    </subcellularLocation>
</comment>
<dbReference type="Proteomes" id="UP000255099">
    <property type="component" value="Unassembled WGS sequence"/>
</dbReference>
<feature type="chain" id="PRO_5016705836" description="Outer membrane protein W" evidence="9">
    <location>
        <begin position="22"/>
        <end position="255"/>
    </location>
</feature>
<evidence type="ECO:0000256" key="7">
    <source>
        <dbReference type="ARBA" id="ARBA00023237"/>
    </source>
</evidence>
<evidence type="ECO:0000256" key="8">
    <source>
        <dbReference type="ARBA" id="ARBA00074212"/>
    </source>
</evidence>
<reference evidence="10 11" key="1">
    <citation type="submission" date="2018-06" db="EMBL/GenBank/DDBJ databases">
        <authorList>
            <consortium name="Pathogen Informatics"/>
            <person name="Doyle S."/>
        </authorList>
    </citation>
    <scope>NUCLEOTIDE SEQUENCE [LARGE SCALE GENOMIC DNA]</scope>
    <source>
        <strain evidence="10 11">NCTC9637</strain>
    </source>
</reference>
<proteinExistence type="inferred from homology"/>
<dbReference type="NCBIfam" id="NF008202">
    <property type="entry name" value="PRK10959.1"/>
    <property type="match status" value="1"/>
</dbReference>
<keyword evidence="4" id="KW-0812">Transmembrane</keyword>
<accession>A0A377W2I9</accession>
<dbReference type="PANTHER" id="PTHR36920">
    <property type="match status" value="1"/>
</dbReference>
<dbReference type="FunFam" id="2.40.160.20:FF:000001">
    <property type="entry name" value="Outer membrane protein W"/>
    <property type="match status" value="1"/>
</dbReference>
<evidence type="ECO:0000256" key="1">
    <source>
        <dbReference type="ARBA" id="ARBA00004442"/>
    </source>
</evidence>
<sequence length="255" mass="27172">MKKLAAAALILGTLSTGSVWAHEAGEFFIRAGTATVRPTEGSDNVLGSLGSFNVSNNTQLGLTFTYMATDNIGVELLAATPFRHKVGTGPTGTIATVHQLPPTLMAQWYFGDAQSKVRPYVGAGINYTTFFNEDFNDTGKAAGLSDLSLKDSWGAAGQVGLDYLINRDWLLNMSVWYMDIDTDVKFKAGGRGPESQHPSGSVGVYVLRRLSVLNSSVNWPTDGQFIVSSHLSAASLCHQQRITLPSTGAAGCDTC</sequence>
<comment type="similarity">
    <text evidence="2">Belongs to the OmpW/AlkL family.</text>
</comment>